<feature type="transmembrane region" description="Helical" evidence="1">
    <location>
        <begin position="340"/>
        <end position="358"/>
    </location>
</feature>
<comment type="caution">
    <text evidence="3">The sequence shown here is derived from an EMBL/GenBank/DDBJ whole genome shotgun (WGS) entry which is preliminary data.</text>
</comment>
<feature type="transmembrane region" description="Helical" evidence="1">
    <location>
        <begin position="45"/>
        <end position="65"/>
    </location>
</feature>
<keyword evidence="1" id="KW-0812">Transmembrane</keyword>
<keyword evidence="1" id="KW-1133">Transmembrane helix</keyword>
<dbReference type="InterPro" id="IPR052728">
    <property type="entry name" value="O2_lipid_transport_reg"/>
</dbReference>
<reference evidence="3" key="1">
    <citation type="submission" date="2020-06" db="EMBL/GenBank/DDBJ databases">
        <title>Draft genome of Bugula neritina, a colonial animal packing powerful symbionts and potential medicines.</title>
        <authorList>
            <person name="Rayko M."/>
        </authorList>
    </citation>
    <scope>NUCLEOTIDE SEQUENCE [LARGE SCALE GENOMIC DNA]</scope>
    <source>
        <strain evidence="3">Kwan_BN1</strain>
    </source>
</reference>
<feature type="domain" description="Acyltransferase 3" evidence="2">
    <location>
        <begin position="35"/>
        <end position="428"/>
    </location>
</feature>
<dbReference type="GO" id="GO:0016747">
    <property type="term" value="F:acyltransferase activity, transferring groups other than amino-acyl groups"/>
    <property type="evidence" value="ECO:0007669"/>
    <property type="project" value="InterPro"/>
</dbReference>
<keyword evidence="4" id="KW-1185">Reference proteome</keyword>
<sequence length="452" mass="50809">MYFLGALGEFLMCFSLYTNGYKLLSTKQPPGSLKCLHGIRFLSMTWVILGHTLVFSFSSIGNFMVVGGWLKRWTFQVIMNATVSVDSFFVLSALLTSYLFLKQLEKKKTTPVKFFITVPIMYLHRYLRLTPAYGFMILYYTCLSLYMYSSPLKPVNTTAADPNCVTNWWGAIFYMNNFIESNKMCAGWGWYLSNDFQFFIVTPFVVYLMYITSIGGVVLSIAMVIGSTIAATSISVRDDLGLGLGGVRDPKHPPANAQQNQNMSDYYFPPWCRYQSFGVGVIFGFILWKCRGQLPISRVVNLCLWAVSGAIMLAILYGPFEIESGGRIATVAEAAIYNGWSRTAWSLALGYIILACCLGRGGWVNELLSWSGFVPLSRLTYCAYLVHPVIMTIASASNKNKIMWTDITFISMFAAYTFLAYAVAFPFSLMFEAPFMLIDKKYLTGKLSNSVK</sequence>
<evidence type="ECO:0000256" key="1">
    <source>
        <dbReference type="SAM" id="Phobius"/>
    </source>
</evidence>
<organism evidence="3 4">
    <name type="scientific">Bugula neritina</name>
    <name type="common">Brown bryozoan</name>
    <name type="synonym">Sertularia neritina</name>
    <dbReference type="NCBI Taxonomy" id="10212"/>
    <lineage>
        <taxon>Eukaryota</taxon>
        <taxon>Metazoa</taxon>
        <taxon>Spiralia</taxon>
        <taxon>Lophotrochozoa</taxon>
        <taxon>Bryozoa</taxon>
        <taxon>Gymnolaemata</taxon>
        <taxon>Cheilostomatida</taxon>
        <taxon>Flustrina</taxon>
        <taxon>Buguloidea</taxon>
        <taxon>Bugulidae</taxon>
        <taxon>Bugula</taxon>
    </lineage>
</organism>
<feature type="transmembrane region" description="Helical" evidence="1">
    <location>
        <begin position="129"/>
        <end position="148"/>
    </location>
</feature>
<dbReference type="AlphaFoldDB" id="A0A7J7J534"/>
<evidence type="ECO:0000313" key="3">
    <source>
        <dbReference type="EMBL" id="KAF6020538.1"/>
    </source>
</evidence>
<feature type="transmembrane region" description="Helical" evidence="1">
    <location>
        <begin position="77"/>
        <end position="101"/>
    </location>
</feature>
<proteinExistence type="predicted"/>
<dbReference type="PANTHER" id="PTHR11161:SF0">
    <property type="entry name" value="O-ACYLTRANSFERASE LIKE PROTEIN"/>
    <property type="match status" value="1"/>
</dbReference>
<dbReference type="PANTHER" id="PTHR11161">
    <property type="entry name" value="O-ACYLTRANSFERASE"/>
    <property type="match status" value="1"/>
</dbReference>
<dbReference type="OrthoDB" id="207378at2759"/>
<evidence type="ECO:0000259" key="2">
    <source>
        <dbReference type="Pfam" id="PF01757"/>
    </source>
</evidence>
<feature type="transmembrane region" description="Helical" evidence="1">
    <location>
        <begin position="188"/>
        <end position="210"/>
    </location>
</feature>
<feature type="transmembrane region" description="Helical" evidence="1">
    <location>
        <begin position="409"/>
        <end position="431"/>
    </location>
</feature>
<dbReference type="InterPro" id="IPR002656">
    <property type="entry name" value="Acyl_transf_3_dom"/>
</dbReference>
<dbReference type="EMBL" id="VXIV02003163">
    <property type="protein sequence ID" value="KAF6020538.1"/>
    <property type="molecule type" value="Genomic_DNA"/>
</dbReference>
<feature type="transmembrane region" description="Helical" evidence="1">
    <location>
        <begin position="273"/>
        <end position="290"/>
    </location>
</feature>
<dbReference type="Pfam" id="PF01757">
    <property type="entry name" value="Acyl_transf_3"/>
    <property type="match status" value="1"/>
</dbReference>
<dbReference type="Proteomes" id="UP000593567">
    <property type="component" value="Unassembled WGS sequence"/>
</dbReference>
<accession>A0A7J7J534</accession>
<gene>
    <name evidence="3" type="ORF">EB796_021152</name>
</gene>
<feature type="transmembrane region" description="Helical" evidence="1">
    <location>
        <begin position="379"/>
        <end position="397"/>
    </location>
</feature>
<evidence type="ECO:0000313" key="4">
    <source>
        <dbReference type="Proteomes" id="UP000593567"/>
    </source>
</evidence>
<feature type="transmembrane region" description="Helical" evidence="1">
    <location>
        <begin position="302"/>
        <end position="320"/>
    </location>
</feature>
<protein>
    <recommendedName>
        <fullName evidence="2">Acyltransferase 3 domain-containing protein</fullName>
    </recommendedName>
</protein>
<keyword evidence="1" id="KW-0472">Membrane</keyword>
<name>A0A7J7J534_BUGNE</name>